<dbReference type="FunFam" id="3.30.565.10:FF:000003">
    <property type="entry name" value="DNA mismatch repair endonuclease MutL"/>
    <property type="match status" value="1"/>
</dbReference>
<dbReference type="InterPro" id="IPR014721">
    <property type="entry name" value="Ribsml_uS5_D2-typ_fold_subgr"/>
</dbReference>
<evidence type="ECO:0000313" key="9">
    <source>
        <dbReference type="Proteomes" id="UP000033071"/>
    </source>
</evidence>
<comment type="similarity">
    <text evidence="1 4">Belongs to the DNA mismatch repair MutL/HexB family.</text>
</comment>
<dbReference type="SUPFAM" id="SSF54211">
    <property type="entry name" value="Ribosomal protein S5 domain 2-like"/>
    <property type="match status" value="1"/>
</dbReference>
<dbReference type="GO" id="GO:0030983">
    <property type="term" value="F:mismatched DNA binding"/>
    <property type="evidence" value="ECO:0007669"/>
    <property type="project" value="InterPro"/>
</dbReference>
<dbReference type="GeneID" id="24881367"/>
<evidence type="ECO:0000259" key="6">
    <source>
        <dbReference type="SMART" id="SM00853"/>
    </source>
</evidence>
<feature type="compositionally biased region" description="Basic and acidic residues" evidence="5">
    <location>
        <begin position="459"/>
        <end position="509"/>
    </location>
</feature>
<dbReference type="InterPro" id="IPR013507">
    <property type="entry name" value="DNA_mismatch_S5_2-like"/>
</dbReference>
<dbReference type="Pfam" id="PF01119">
    <property type="entry name" value="DNA_mis_repair"/>
    <property type="match status" value="1"/>
</dbReference>
<gene>
    <name evidence="4" type="primary">mutL</name>
    <name evidence="8" type="ORF">MSMAC_1444</name>
</gene>
<dbReference type="PANTHER" id="PTHR10073">
    <property type="entry name" value="DNA MISMATCH REPAIR PROTEIN MLH, PMS, MUTL"/>
    <property type="match status" value="1"/>
</dbReference>
<dbReference type="Pfam" id="PF13589">
    <property type="entry name" value="HATPase_c_3"/>
    <property type="match status" value="1"/>
</dbReference>
<dbReference type="InterPro" id="IPR014762">
    <property type="entry name" value="DNA_mismatch_repair_CS"/>
</dbReference>
<dbReference type="GO" id="GO:0140664">
    <property type="term" value="F:ATP-dependent DNA damage sensor activity"/>
    <property type="evidence" value="ECO:0007669"/>
    <property type="project" value="InterPro"/>
</dbReference>
<feature type="domain" description="MutL C-terminal dimerisation" evidence="6">
    <location>
        <begin position="527"/>
        <end position="667"/>
    </location>
</feature>
<dbReference type="Gene3D" id="3.30.230.10">
    <property type="match status" value="1"/>
</dbReference>
<evidence type="ECO:0000256" key="2">
    <source>
        <dbReference type="ARBA" id="ARBA00022763"/>
    </source>
</evidence>
<dbReference type="PATRIC" id="fig|1434113.4.peg.1817"/>
<name>A0A0E3RU47_METMZ</name>
<dbReference type="HOGENOM" id="CLU_004131_4_1_2"/>
<dbReference type="GO" id="GO:0005524">
    <property type="term" value="F:ATP binding"/>
    <property type="evidence" value="ECO:0007669"/>
    <property type="project" value="InterPro"/>
</dbReference>
<dbReference type="Gene3D" id="3.30.1540.20">
    <property type="entry name" value="MutL, C-terminal domain, dimerisation subdomain"/>
    <property type="match status" value="1"/>
</dbReference>
<dbReference type="GO" id="GO:0016887">
    <property type="term" value="F:ATP hydrolysis activity"/>
    <property type="evidence" value="ECO:0007669"/>
    <property type="project" value="InterPro"/>
</dbReference>
<dbReference type="RefSeq" id="WP_230625161.1">
    <property type="nucleotide sequence ID" value="NZ_CP009514.1"/>
</dbReference>
<dbReference type="NCBIfam" id="TIGR00585">
    <property type="entry name" value="mutl"/>
    <property type="match status" value="1"/>
</dbReference>
<dbReference type="InterPro" id="IPR020667">
    <property type="entry name" value="DNA_mismatch_repair_MutL"/>
</dbReference>
<evidence type="ECO:0000256" key="4">
    <source>
        <dbReference type="HAMAP-Rule" id="MF_00149"/>
    </source>
</evidence>
<dbReference type="InterPro" id="IPR020568">
    <property type="entry name" value="Ribosomal_Su5_D2-typ_SF"/>
</dbReference>
<evidence type="ECO:0000256" key="3">
    <source>
        <dbReference type="ARBA" id="ARBA00023204"/>
    </source>
</evidence>
<accession>A0A0E3RU47</accession>
<dbReference type="PANTHER" id="PTHR10073:SF12">
    <property type="entry name" value="DNA MISMATCH REPAIR PROTEIN MLH1"/>
    <property type="match status" value="1"/>
</dbReference>
<evidence type="ECO:0000256" key="5">
    <source>
        <dbReference type="SAM" id="MobiDB-lite"/>
    </source>
</evidence>
<comment type="function">
    <text evidence="4">This protein is involved in the repair of mismatches in DNA. It is required for dam-dependent methyl-directed DNA mismatch repair. May act as a 'molecular matchmaker', a protein that promotes the formation of a stable complex between two or more DNA-binding proteins in an ATP-dependent manner without itself being part of a final effector complex.</text>
</comment>
<dbReference type="InterPro" id="IPR042121">
    <property type="entry name" value="MutL_C_regsub"/>
</dbReference>
<dbReference type="Gene3D" id="3.30.1370.100">
    <property type="entry name" value="MutL, C-terminal domain, regulatory subdomain"/>
    <property type="match status" value="1"/>
</dbReference>
<feature type="region of interest" description="Disordered" evidence="5">
    <location>
        <begin position="459"/>
        <end position="516"/>
    </location>
</feature>
<dbReference type="SUPFAM" id="SSF55874">
    <property type="entry name" value="ATPase domain of HSP90 chaperone/DNA topoisomerase II/histidine kinase"/>
    <property type="match status" value="1"/>
</dbReference>
<dbReference type="Gene3D" id="3.30.565.10">
    <property type="entry name" value="Histidine kinase-like ATPase, C-terminal domain"/>
    <property type="match status" value="1"/>
</dbReference>
<protein>
    <recommendedName>
        <fullName evidence="4">DNA mismatch repair protein MutL</fullName>
    </recommendedName>
</protein>
<dbReference type="HAMAP" id="MF_00149">
    <property type="entry name" value="DNA_mis_repair"/>
    <property type="match status" value="1"/>
</dbReference>
<dbReference type="SMART" id="SM01340">
    <property type="entry name" value="DNA_mis_repair"/>
    <property type="match status" value="1"/>
</dbReference>
<dbReference type="KEGG" id="mmac:MSMAC_1444"/>
<dbReference type="SUPFAM" id="SSF118116">
    <property type="entry name" value="DNA mismatch repair protein MutL"/>
    <property type="match status" value="1"/>
</dbReference>
<dbReference type="Pfam" id="PF08676">
    <property type="entry name" value="MutL_C"/>
    <property type="match status" value="1"/>
</dbReference>
<evidence type="ECO:0000313" key="8">
    <source>
        <dbReference type="EMBL" id="AKB71334.1"/>
    </source>
</evidence>
<dbReference type="GO" id="GO:0032300">
    <property type="term" value="C:mismatch repair complex"/>
    <property type="evidence" value="ECO:0007669"/>
    <property type="project" value="InterPro"/>
</dbReference>
<dbReference type="InterPro" id="IPR042120">
    <property type="entry name" value="MutL_C_dimsub"/>
</dbReference>
<dbReference type="PROSITE" id="PS00058">
    <property type="entry name" value="DNA_MISMATCH_REPAIR_1"/>
    <property type="match status" value="1"/>
</dbReference>
<reference evidence="8 9" key="1">
    <citation type="submission" date="2014-07" db="EMBL/GenBank/DDBJ databases">
        <title>Methanogenic archaea and the global carbon cycle.</title>
        <authorList>
            <person name="Henriksen J.R."/>
            <person name="Luke J."/>
            <person name="Reinhart S."/>
            <person name="Benedict M.N."/>
            <person name="Youngblut N.D."/>
            <person name="Metcalf M.E."/>
            <person name="Whitaker R.J."/>
            <person name="Metcalf W.W."/>
        </authorList>
    </citation>
    <scope>NUCLEOTIDE SEQUENCE [LARGE SCALE GENOMIC DNA]</scope>
    <source>
        <strain evidence="8 9">C16</strain>
    </source>
</reference>
<dbReference type="InterPro" id="IPR037198">
    <property type="entry name" value="MutL_C_sf"/>
</dbReference>
<dbReference type="CDD" id="cd00782">
    <property type="entry name" value="MutL_Trans"/>
    <property type="match status" value="1"/>
</dbReference>
<dbReference type="InterPro" id="IPR002099">
    <property type="entry name" value="MutL/Mlh/PMS"/>
</dbReference>
<dbReference type="EMBL" id="CP009514">
    <property type="protein sequence ID" value="AKB71334.1"/>
    <property type="molecule type" value="Genomic_DNA"/>
</dbReference>
<dbReference type="SMART" id="SM00853">
    <property type="entry name" value="MutL_C"/>
    <property type="match status" value="1"/>
</dbReference>
<feature type="region of interest" description="Disordered" evidence="5">
    <location>
        <begin position="377"/>
        <end position="414"/>
    </location>
</feature>
<dbReference type="Proteomes" id="UP000033071">
    <property type="component" value="Chromosome"/>
</dbReference>
<dbReference type="CDD" id="cd16926">
    <property type="entry name" value="HATPase_MutL-MLH-PMS-like"/>
    <property type="match status" value="1"/>
</dbReference>
<keyword evidence="3 4" id="KW-0234">DNA repair</keyword>
<dbReference type="InterPro" id="IPR038973">
    <property type="entry name" value="MutL/Mlh/Pms-like"/>
</dbReference>
<dbReference type="GO" id="GO:0006298">
    <property type="term" value="P:mismatch repair"/>
    <property type="evidence" value="ECO:0007669"/>
    <property type="project" value="UniProtKB-UniRule"/>
</dbReference>
<sequence>MKEQVEDIPEEKTGKQAEKKLEEEMEKKMDMKGNKIRILDKDTINKIAAGEVIERPASVVKELVDNSIDAGAKEIRIEVEKGGKRSILIRDNGCGMSRDDALLAYKKHATSKLTKIEDLDKISTMGFRGEALASITAIAKVEILTRPPEEIAGTKVVIHGGKVEEISDAGTAPGTSVHVKDLFYNTPARRKYLKTDRTELAHITETVMRLALANPGISFTLLNEGKPVLRNTGSSDLFNSMVNLLGPDTARSMLPLDYGTEEFDIRGYVSKPELNRGDSDQLFLFVNTRPVTSSTINKAVREGYYTKMPKGRYPVAVLSLTLDPGEVDVNVHPRKAEVRFSREKEVGDAVTSAVEKVLSEHGLAPEIRGKEAKRLQKTFDSPESPKIQIPDTSKVVPERENAEVTGKTAGKEIESEPGVLTVSEEKKVLEGGNRVLRDKPGAYTYPVKDTERRLKKSERLLEFSGEGEEKKAVENKEGKTEEKKLPSEIQPESKKAEEKIEEKISEKSQTRKPKQKANTDLLEDLRVIGQVSRMYILAEKGEDLVIIDQHAAHERILYEQVLRSKKSRVQELITPVMIELTPKEKVLMEEYIPYLEEYGFGISEFGDNTYVVTFVPEVFGRLENTDVIHDVIADLLAEGKVKKETGISEKVSKTFACRAAIKGGAACTPEQMEDLIEQLKTAEAPYSCPHGRPTVITITKSQLDRMFARTL</sequence>
<dbReference type="InterPro" id="IPR036890">
    <property type="entry name" value="HATPase_C_sf"/>
</dbReference>
<dbReference type="InterPro" id="IPR014790">
    <property type="entry name" value="MutL_C"/>
</dbReference>
<organism evidence="8 9">
    <name type="scientific">Methanosarcina mazei C16</name>
    <dbReference type="NCBI Taxonomy" id="1434113"/>
    <lineage>
        <taxon>Archaea</taxon>
        <taxon>Methanobacteriati</taxon>
        <taxon>Methanobacteriota</taxon>
        <taxon>Stenosarchaea group</taxon>
        <taxon>Methanomicrobia</taxon>
        <taxon>Methanosarcinales</taxon>
        <taxon>Methanosarcinaceae</taxon>
        <taxon>Methanosarcina</taxon>
    </lineage>
</organism>
<dbReference type="AlphaFoldDB" id="A0A0E3RU47"/>
<evidence type="ECO:0000256" key="1">
    <source>
        <dbReference type="ARBA" id="ARBA00006082"/>
    </source>
</evidence>
<evidence type="ECO:0000259" key="7">
    <source>
        <dbReference type="SMART" id="SM01340"/>
    </source>
</evidence>
<keyword evidence="2 4" id="KW-0227">DNA damage</keyword>
<feature type="domain" description="DNA mismatch repair protein S5" evidence="7">
    <location>
        <begin position="241"/>
        <end position="359"/>
    </location>
</feature>
<proteinExistence type="inferred from homology"/>